<dbReference type="AlphaFoldDB" id="A0A8J7JLG0"/>
<keyword evidence="1" id="KW-0479">Metal-binding</keyword>
<dbReference type="InterPro" id="IPR004843">
    <property type="entry name" value="Calcineurin-like_PHP"/>
</dbReference>
<proteinExistence type="predicted"/>
<evidence type="ECO:0000256" key="2">
    <source>
        <dbReference type="ARBA" id="ARBA00022801"/>
    </source>
</evidence>
<dbReference type="GO" id="GO:0008758">
    <property type="term" value="F:UDP-2,3-diacylglucosamine hydrolase activity"/>
    <property type="evidence" value="ECO:0007669"/>
    <property type="project" value="TreeGrafter"/>
</dbReference>
<evidence type="ECO:0000256" key="1">
    <source>
        <dbReference type="ARBA" id="ARBA00022723"/>
    </source>
</evidence>
<dbReference type="Pfam" id="PF00149">
    <property type="entry name" value="Metallophos"/>
    <property type="match status" value="1"/>
</dbReference>
<dbReference type="RefSeq" id="WP_199383736.1">
    <property type="nucleotide sequence ID" value="NZ_JAEMHM010000006.1"/>
</dbReference>
<dbReference type="PANTHER" id="PTHR31302">
    <property type="entry name" value="TRANSMEMBRANE PROTEIN WITH METALLOPHOSPHOESTERASE DOMAIN-RELATED"/>
    <property type="match status" value="1"/>
</dbReference>
<dbReference type="PANTHER" id="PTHR31302:SF31">
    <property type="entry name" value="PHOSPHODIESTERASE YAEI"/>
    <property type="match status" value="1"/>
</dbReference>
<dbReference type="Proteomes" id="UP000636888">
    <property type="component" value="Unassembled WGS sequence"/>
</dbReference>
<evidence type="ECO:0000313" key="5">
    <source>
        <dbReference type="Proteomes" id="UP000636888"/>
    </source>
</evidence>
<dbReference type="CDD" id="cd07385">
    <property type="entry name" value="MPP_YkuE_C"/>
    <property type="match status" value="1"/>
</dbReference>
<dbReference type="Gene3D" id="3.60.21.10">
    <property type="match status" value="1"/>
</dbReference>
<dbReference type="GO" id="GO:0046872">
    <property type="term" value="F:metal ion binding"/>
    <property type="evidence" value="ECO:0007669"/>
    <property type="project" value="UniProtKB-KW"/>
</dbReference>
<comment type="caution">
    <text evidence="4">The sequence shown here is derived from an EMBL/GenBank/DDBJ whole genome shotgun (WGS) entry which is preliminary data.</text>
</comment>
<protein>
    <submittedName>
        <fullName evidence="4">Metallophosphoesterase</fullName>
    </submittedName>
</protein>
<dbReference type="SUPFAM" id="SSF56300">
    <property type="entry name" value="Metallo-dependent phosphatases"/>
    <property type="match status" value="1"/>
</dbReference>
<dbReference type="EMBL" id="JAEMHM010000006">
    <property type="protein sequence ID" value="MBJ6724850.1"/>
    <property type="molecule type" value="Genomic_DNA"/>
</dbReference>
<keyword evidence="2" id="KW-0378">Hydrolase</keyword>
<organism evidence="4 5">
    <name type="scientific">Geomesophilobacter sediminis</name>
    <dbReference type="NCBI Taxonomy" id="2798584"/>
    <lineage>
        <taxon>Bacteria</taxon>
        <taxon>Pseudomonadati</taxon>
        <taxon>Thermodesulfobacteriota</taxon>
        <taxon>Desulfuromonadia</taxon>
        <taxon>Geobacterales</taxon>
        <taxon>Geobacteraceae</taxon>
        <taxon>Geomesophilobacter</taxon>
    </lineage>
</organism>
<dbReference type="InterPro" id="IPR029052">
    <property type="entry name" value="Metallo-depent_PP-like"/>
</dbReference>
<evidence type="ECO:0000259" key="3">
    <source>
        <dbReference type="Pfam" id="PF00149"/>
    </source>
</evidence>
<feature type="domain" description="Calcineurin-like phosphoesterase" evidence="3">
    <location>
        <begin position="42"/>
        <end position="206"/>
    </location>
</feature>
<accession>A0A8J7JLG0</accession>
<gene>
    <name evidence="4" type="ORF">JFN93_09040</name>
</gene>
<sequence>MTTAKRPAMLISAYLDRERYSVRIVRYRVPVAGLPAAFDGFTILQLSDLHDKEFEAGGKALLELLAREPFDLVVFTGDLVLGPRYRLTPALDLVQGLARVPVFSVSGNHDWGESGHDHGIGMRIKQALEEAGARVLSNQGVCLERDGARLWITGVDDPVTGKDRLNHALAGIPSGERRLLLAHSPHIFPRAAAASVDLVLAGHTHGGQIRLPGLRAVYVPKLGFFPRWDYGFFRHGTSALVVNAGLGESWLPVRWNIPPEVTLVTLVAS</sequence>
<name>A0A8J7JLG0_9BACT</name>
<evidence type="ECO:0000313" key="4">
    <source>
        <dbReference type="EMBL" id="MBJ6724850.1"/>
    </source>
</evidence>
<dbReference type="GO" id="GO:0009245">
    <property type="term" value="P:lipid A biosynthetic process"/>
    <property type="evidence" value="ECO:0007669"/>
    <property type="project" value="TreeGrafter"/>
</dbReference>
<dbReference type="InterPro" id="IPR051158">
    <property type="entry name" value="Metallophosphoesterase_sf"/>
</dbReference>
<keyword evidence="5" id="KW-1185">Reference proteome</keyword>
<reference evidence="4" key="1">
    <citation type="submission" date="2020-12" db="EMBL/GenBank/DDBJ databases">
        <title>Geomonas sp. Red875, isolated from river sediment.</title>
        <authorList>
            <person name="Xu Z."/>
            <person name="Zhang Z."/>
            <person name="Masuda Y."/>
            <person name="Itoh H."/>
            <person name="Senoo K."/>
        </authorList>
    </citation>
    <scope>NUCLEOTIDE SEQUENCE</scope>
    <source>
        <strain evidence="4">Red875</strain>
    </source>
</reference>
<dbReference type="GO" id="GO:0016020">
    <property type="term" value="C:membrane"/>
    <property type="evidence" value="ECO:0007669"/>
    <property type="project" value="GOC"/>
</dbReference>